<dbReference type="KEGG" id="agl:PYTT_1971"/>
<proteinExistence type="predicted"/>
<keyword evidence="3" id="KW-1185">Reference proteome</keyword>
<name>A0A1C7PBZ0_9BACT</name>
<evidence type="ECO:0000313" key="2">
    <source>
        <dbReference type="EMBL" id="SEH94641.1"/>
    </source>
</evidence>
<dbReference type="EMBL" id="LT629973">
    <property type="protein sequence ID" value="SEH94641.1"/>
    <property type="molecule type" value="Genomic_DNA"/>
</dbReference>
<organism evidence="2 3">
    <name type="scientific">Akkermansia glycaniphila</name>
    <dbReference type="NCBI Taxonomy" id="1679444"/>
    <lineage>
        <taxon>Bacteria</taxon>
        <taxon>Pseudomonadati</taxon>
        <taxon>Verrucomicrobiota</taxon>
        <taxon>Verrucomicrobiia</taxon>
        <taxon>Verrucomicrobiales</taxon>
        <taxon>Akkermansiaceae</taxon>
        <taxon>Akkermansia</taxon>
    </lineage>
</organism>
<reference evidence="3" key="1">
    <citation type="submission" date="2016-09" db="EMBL/GenBank/DDBJ databases">
        <authorList>
            <person name="Koehorst J."/>
        </authorList>
    </citation>
    <scope>NUCLEOTIDE SEQUENCE [LARGE SCALE GENOMIC DNA]</scope>
</reference>
<gene>
    <name evidence="2" type="ORF">PYTT_1971</name>
</gene>
<feature type="region of interest" description="Disordered" evidence="1">
    <location>
        <begin position="74"/>
        <end position="96"/>
    </location>
</feature>
<evidence type="ECO:0000313" key="3">
    <source>
        <dbReference type="Proteomes" id="UP000176204"/>
    </source>
</evidence>
<evidence type="ECO:0000256" key="1">
    <source>
        <dbReference type="SAM" id="MobiDB-lite"/>
    </source>
</evidence>
<sequence>MNRLLPIAALLGAILLPACYNTQTRDQFTRSLQTVAIREPGHIGYRGSDEQYDYFDLRDTVRQIERIRVPQPHNAMENNDRQPIGTYGTGSRTMHPTVACSNNPALRAHYRITEETPLVAPSKSLDDVQHLTPGEPILLPPQN</sequence>
<accession>A0A1C7PBZ0</accession>
<dbReference type="RefSeq" id="WP_067775840.1">
    <property type="nucleotide sequence ID" value="NZ_LIGX01000023.1"/>
</dbReference>
<dbReference type="STRING" id="1679444.PYTT_1971"/>
<protein>
    <submittedName>
        <fullName evidence="2">Uncharacterized protein</fullName>
    </submittedName>
</protein>
<dbReference type="Proteomes" id="UP000176204">
    <property type="component" value="Chromosome I"/>
</dbReference>
<dbReference type="AlphaFoldDB" id="A0A1C7PBZ0"/>